<feature type="domain" description="HYDIN/VesB/CFA65-like Ig-like" evidence="7">
    <location>
        <begin position="660"/>
        <end position="750"/>
    </location>
</feature>
<dbReference type="NCBIfam" id="NF012200">
    <property type="entry name" value="choice_anch_D"/>
    <property type="match status" value="2"/>
</dbReference>
<dbReference type="InterPro" id="IPR011042">
    <property type="entry name" value="6-blade_b-propeller_TolB-like"/>
</dbReference>
<dbReference type="Gene3D" id="2.120.10.30">
    <property type="entry name" value="TolB, C-terminal domain"/>
    <property type="match status" value="1"/>
</dbReference>
<dbReference type="PANTHER" id="PTHR36842">
    <property type="entry name" value="PROTEIN TOLB HOMOLOG"/>
    <property type="match status" value="1"/>
</dbReference>
<keyword evidence="9" id="KW-1185">Reference proteome</keyword>
<dbReference type="InterPro" id="IPR053879">
    <property type="entry name" value="HYDIN_VesB_CFA65-like_Ig"/>
</dbReference>
<accession>A0A918LEA4</accession>
<dbReference type="Proteomes" id="UP000660680">
    <property type="component" value="Unassembled WGS sequence"/>
</dbReference>
<evidence type="ECO:0000256" key="2">
    <source>
        <dbReference type="ARBA" id="ARBA00004496"/>
    </source>
</evidence>
<keyword evidence="6" id="KW-0966">Cell projection</keyword>
<sequence length="854" mass="88685">MRAARSAAVRRGALGLVVVTAAALVVWVPAGTAAVAPGDTALVTRSTEATLPNSEAVETAISGDARHVVFSSRGSYTDLDNDFSVNVFARDLTTGVTTQVSVAYSEGEAVSPNGDSAQPAISADGRYVAFVTTSTDITGDDYPADVVVADRDGDGNGTLDDSLLEFHRISDSDIYEGSPRTPRISADGGRVLWTDESIGDSGRRWVVRYRDLDSGAPTSPIRTVGADPDPDDLRFVVGAYDGALSADGTHVAMTVDFVEYTEPGLRGRPLLRLAGQSAPAPDFTAIVLVRLAVGDESDEVSRVDFDEDGAFLGTSREVGVRFPALSGDGSVVAFEAQAYDTNSDGAWFPLADQPNVYVHLRGEERSSIVSRNNAGELRNGARPALSADGRYLAFVTDSLDMHDGIDWGPYSSSCLHETDSVAAVPPPDAERDLRTYCQVVVRDLILDEARETAGADRLPGVLASPGLDPFCSENVPDGETCAGNRSSGLSPSQWILDFGDGEGVPSLSADGGRVAFDSFSEDLTADDPAPEAREWDGFVRTFLPTLVADPVDFGDTEVGSTRDRTATLRVVGAGPLTIASITVDGVDFAPGADTCVGVRLHREDSCLAGVRFSPTAAGGRSGVLVVRLADGREFAVDLRGSGSEVPVVPGGPEFAAAPNPVDFGARLLLSTDPTATVTVTNTGGSPMTFPAPPTAAGDFSVRSTDCAVLAPGASCGVVVQFRPTRPGARTGVLVIASDAPGAPHLVALRGSGSQPVIVVNPGVSRPGRVISVSGTGFPANAAVTVGYQESIETAIAQSSNEGAFRVSLLLFPKAAIGTRTVTATVAGVAPELIQPGRLLVVYPSMSPPEFLTRG</sequence>
<reference evidence="8" key="1">
    <citation type="journal article" date="2014" name="Int. J. Syst. Evol. Microbiol.">
        <title>Complete genome sequence of Corynebacterium casei LMG S-19264T (=DSM 44701T), isolated from a smear-ripened cheese.</title>
        <authorList>
            <consortium name="US DOE Joint Genome Institute (JGI-PGF)"/>
            <person name="Walter F."/>
            <person name="Albersmeier A."/>
            <person name="Kalinowski J."/>
            <person name="Ruckert C."/>
        </authorList>
    </citation>
    <scope>NUCLEOTIDE SEQUENCE</scope>
    <source>
        <strain evidence="8">JCM 3276</strain>
    </source>
</reference>
<protein>
    <recommendedName>
        <fullName evidence="7">HYDIN/VesB/CFA65-like Ig-like domain-containing protein</fullName>
    </recommendedName>
</protein>
<name>A0A918LEA4_9PSEU</name>
<dbReference type="SUPFAM" id="SSF82171">
    <property type="entry name" value="DPP6 N-terminal domain-like"/>
    <property type="match status" value="1"/>
</dbReference>
<organism evidence="8 9">
    <name type="scientific">Actinokineospora fastidiosa</name>
    <dbReference type="NCBI Taxonomy" id="1816"/>
    <lineage>
        <taxon>Bacteria</taxon>
        <taxon>Bacillati</taxon>
        <taxon>Actinomycetota</taxon>
        <taxon>Actinomycetes</taxon>
        <taxon>Pseudonocardiales</taxon>
        <taxon>Pseudonocardiaceae</taxon>
        <taxon>Actinokineospora</taxon>
    </lineage>
</organism>
<dbReference type="EMBL" id="BMRB01000002">
    <property type="protein sequence ID" value="GGS37487.1"/>
    <property type="molecule type" value="Genomic_DNA"/>
</dbReference>
<comment type="caution">
    <text evidence="8">The sequence shown here is derived from an EMBL/GenBank/DDBJ whole genome shotgun (WGS) entry which is preliminary data.</text>
</comment>
<evidence type="ECO:0000256" key="3">
    <source>
        <dbReference type="ARBA" id="ARBA00009820"/>
    </source>
</evidence>
<dbReference type="GO" id="GO:0005737">
    <property type="term" value="C:cytoplasm"/>
    <property type="evidence" value="ECO:0007669"/>
    <property type="project" value="UniProtKB-SubCell"/>
</dbReference>
<proteinExistence type="inferred from homology"/>
<evidence type="ECO:0000313" key="8">
    <source>
        <dbReference type="EMBL" id="GGS37487.1"/>
    </source>
</evidence>
<dbReference type="Gene3D" id="2.60.40.10">
    <property type="entry name" value="Immunoglobulins"/>
    <property type="match status" value="2"/>
</dbReference>
<evidence type="ECO:0000256" key="4">
    <source>
        <dbReference type="ARBA" id="ARBA00022490"/>
    </source>
</evidence>
<dbReference type="Pfam" id="PF07676">
    <property type="entry name" value="PD40"/>
    <property type="match status" value="2"/>
</dbReference>
<dbReference type="GO" id="GO:0005975">
    <property type="term" value="P:carbohydrate metabolic process"/>
    <property type="evidence" value="ECO:0007669"/>
    <property type="project" value="UniProtKB-ARBA"/>
</dbReference>
<evidence type="ECO:0000259" key="7">
    <source>
        <dbReference type="Pfam" id="PF22544"/>
    </source>
</evidence>
<dbReference type="AlphaFoldDB" id="A0A918LEA4"/>
<evidence type="ECO:0000256" key="1">
    <source>
        <dbReference type="ARBA" id="ARBA00004138"/>
    </source>
</evidence>
<dbReference type="InterPro" id="IPR011659">
    <property type="entry name" value="WD40"/>
</dbReference>
<dbReference type="InterPro" id="IPR013783">
    <property type="entry name" value="Ig-like_fold"/>
</dbReference>
<comment type="subcellular location">
    <subcellularLocation>
        <location evidence="1">Cell projection</location>
        <location evidence="1">Cilium</location>
    </subcellularLocation>
    <subcellularLocation>
        <location evidence="2">Cytoplasm</location>
    </subcellularLocation>
</comment>
<reference evidence="8" key="2">
    <citation type="submission" date="2020-09" db="EMBL/GenBank/DDBJ databases">
        <authorList>
            <person name="Sun Q."/>
            <person name="Ohkuma M."/>
        </authorList>
    </citation>
    <scope>NUCLEOTIDE SEQUENCE</scope>
    <source>
        <strain evidence="8">JCM 3276</strain>
    </source>
</reference>
<comment type="similarity">
    <text evidence="3">Belongs to the TolB family.</text>
</comment>
<keyword evidence="5" id="KW-0969">Cilium</keyword>
<evidence type="ECO:0000256" key="5">
    <source>
        <dbReference type="ARBA" id="ARBA00023069"/>
    </source>
</evidence>
<dbReference type="PANTHER" id="PTHR36842:SF1">
    <property type="entry name" value="PROTEIN TOLB"/>
    <property type="match status" value="1"/>
</dbReference>
<dbReference type="Pfam" id="PF22544">
    <property type="entry name" value="HYDIN_VesB_CFA65-like_Ig"/>
    <property type="match status" value="1"/>
</dbReference>
<keyword evidence="4" id="KW-0963">Cytoplasm</keyword>
<gene>
    <name evidence="8" type="ORF">GCM10010171_35470</name>
</gene>
<evidence type="ECO:0000256" key="6">
    <source>
        <dbReference type="ARBA" id="ARBA00023273"/>
    </source>
</evidence>
<dbReference type="RefSeq" id="WP_189211474.1">
    <property type="nucleotide sequence ID" value="NZ_BMRB01000002.1"/>
</dbReference>
<evidence type="ECO:0000313" key="9">
    <source>
        <dbReference type="Proteomes" id="UP000660680"/>
    </source>
</evidence>